<dbReference type="OrthoDB" id="3780108at2759"/>
<dbReference type="EMBL" id="JH921429">
    <property type="protein sequence ID" value="EKD20774.1"/>
    <property type="molecule type" value="Genomic_DNA"/>
</dbReference>
<protein>
    <submittedName>
        <fullName evidence="1">Uncharacterized protein</fullName>
    </submittedName>
</protein>
<sequence>MLLAINVKTIRALLLLKMLLLLKENERVKDVSTKRDYKEAAEATDVNTLLEKEVRKCYAAKQVKDALKRKNGLITEHTLDLFISLRVFVWQENQRWKGSFQLLSKQGHTCIVACPRLTEFRSTLIKPYYFEVEKLLEELQKYDLSIPTVLDEEEGDSYVLFIKDSEVFITDKERRDYKLLVKLRAERIIKSFGAPF</sequence>
<organism evidence="1 2">
    <name type="scientific">Marssonina brunnea f. sp. multigermtubi (strain MB_m1)</name>
    <name type="common">Marssonina leaf spot fungus</name>
    <dbReference type="NCBI Taxonomy" id="1072389"/>
    <lineage>
        <taxon>Eukaryota</taxon>
        <taxon>Fungi</taxon>
        <taxon>Dikarya</taxon>
        <taxon>Ascomycota</taxon>
        <taxon>Pezizomycotina</taxon>
        <taxon>Leotiomycetes</taxon>
        <taxon>Helotiales</taxon>
        <taxon>Drepanopezizaceae</taxon>
        <taxon>Drepanopeziza</taxon>
    </lineage>
</organism>
<gene>
    <name evidence="1" type="ORF">MBM_01456</name>
</gene>
<name>K1Y6E0_MARBU</name>
<proteinExistence type="predicted"/>
<accession>K1Y6E0</accession>
<dbReference type="KEGG" id="mbe:MBM_01456"/>
<reference evidence="1 2" key="1">
    <citation type="journal article" date="2012" name="BMC Genomics">
        <title>Sequencing the genome of Marssonina brunnea reveals fungus-poplar co-evolution.</title>
        <authorList>
            <person name="Zhu S."/>
            <person name="Cao Y.-Z."/>
            <person name="Jiang C."/>
            <person name="Tan B.-Y."/>
            <person name="Wang Z."/>
            <person name="Feng S."/>
            <person name="Zhang L."/>
            <person name="Su X.-H."/>
            <person name="Brejova B."/>
            <person name="Vinar T."/>
            <person name="Xu M."/>
            <person name="Wang M.-X."/>
            <person name="Zhang S.-G."/>
            <person name="Huang M.-R."/>
            <person name="Wu R."/>
            <person name="Zhou Y."/>
        </authorList>
    </citation>
    <scope>NUCLEOTIDE SEQUENCE [LARGE SCALE GENOMIC DNA]</scope>
    <source>
        <strain evidence="1 2">MB_m1</strain>
    </source>
</reference>
<dbReference type="InParanoid" id="K1Y6E0"/>
<evidence type="ECO:0000313" key="2">
    <source>
        <dbReference type="Proteomes" id="UP000006753"/>
    </source>
</evidence>
<keyword evidence="2" id="KW-1185">Reference proteome</keyword>
<dbReference type="AlphaFoldDB" id="K1Y6E0"/>
<evidence type="ECO:0000313" key="1">
    <source>
        <dbReference type="EMBL" id="EKD20774.1"/>
    </source>
</evidence>
<dbReference type="HOGENOM" id="CLU_056406_0_0_1"/>
<dbReference type="Proteomes" id="UP000006753">
    <property type="component" value="Unassembled WGS sequence"/>
</dbReference>